<evidence type="ECO:0000313" key="2">
    <source>
        <dbReference type="Proteomes" id="UP001177003"/>
    </source>
</evidence>
<proteinExistence type="predicted"/>
<dbReference type="EMBL" id="OX465079">
    <property type="protein sequence ID" value="CAI9276978.1"/>
    <property type="molecule type" value="Genomic_DNA"/>
</dbReference>
<protein>
    <submittedName>
        <fullName evidence="1">Uncharacterized protein</fullName>
    </submittedName>
</protein>
<evidence type="ECO:0000313" key="1">
    <source>
        <dbReference type="EMBL" id="CAI9276978.1"/>
    </source>
</evidence>
<reference evidence="1" key="1">
    <citation type="submission" date="2023-04" db="EMBL/GenBank/DDBJ databases">
        <authorList>
            <person name="Vijverberg K."/>
            <person name="Xiong W."/>
            <person name="Schranz E."/>
        </authorList>
    </citation>
    <scope>NUCLEOTIDE SEQUENCE</scope>
</reference>
<name>A0AA35YN88_LACSI</name>
<dbReference type="AlphaFoldDB" id="A0AA35YN88"/>
<organism evidence="1 2">
    <name type="scientific">Lactuca saligna</name>
    <name type="common">Willowleaf lettuce</name>
    <dbReference type="NCBI Taxonomy" id="75948"/>
    <lineage>
        <taxon>Eukaryota</taxon>
        <taxon>Viridiplantae</taxon>
        <taxon>Streptophyta</taxon>
        <taxon>Embryophyta</taxon>
        <taxon>Tracheophyta</taxon>
        <taxon>Spermatophyta</taxon>
        <taxon>Magnoliopsida</taxon>
        <taxon>eudicotyledons</taxon>
        <taxon>Gunneridae</taxon>
        <taxon>Pentapetalae</taxon>
        <taxon>asterids</taxon>
        <taxon>campanulids</taxon>
        <taxon>Asterales</taxon>
        <taxon>Asteraceae</taxon>
        <taxon>Cichorioideae</taxon>
        <taxon>Cichorieae</taxon>
        <taxon>Lactucinae</taxon>
        <taxon>Lactuca</taxon>
    </lineage>
</organism>
<dbReference type="Proteomes" id="UP001177003">
    <property type="component" value="Chromosome 3"/>
</dbReference>
<sequence>MTIIDPKNETGKLLMKACTGPSKKSRTTKKIDILIPEPIVNETKTSKSQKTKADEVVSKFVIKLVEPIVTEPTSVTIPSKTGVFCKLRLKYGGSPTSNVVRKPHPTYQGVLMHEVPALVSPHSKK</sequence>
<gene>
    <name evidence="1" type="ORF">LSALG_LOCUS16932</name>
</gene>
<accession>A0AA35YN88</accession>
<keyword evidence="2" id="KW-1185">Reference proteome</keyword>